<dbReference type="Pfam" id="PF18174">
    <property type="entry name" value="HU-CCDC81_bac_1"/>
    <property type="match status" value="1"/>
</dbReference>
<comment type="caution">
    <text evidence="4">The sequence shown here is derived from an EMBL/GenBank/DDBJ whole genome shotgun (WGS) entry which is preliminary data.</text>
</comment>
<evidence type="ECO:0000256" key="2">
    <source>
        <dbReference type="SAM" id="Phobius"/>
    </source>
</evidence>
<evidence type="ECO:0000259" key="3">
    <source>
        <dbReference type="Pfam" id="PF18174"/>
    </source>
</evidence>
<dbReference type="EMBL" id="JBEXAC010000001">
    <property type="protein sequence ID" value="MET6998323.1"/>
    <property type="molecule type" value="Genomic_DNA"/>
</dbReference>
<feature type="domain" description="CCDC81-like prokaryotic HU" evidence="3">
    <location>
        <begin position="3"/>
        <end position="55"/>
    </location>
</feature>
<organism evidence="4 5">
    <name type="scientific">Chitinophaga defluvii</name>
    <dbReference type="NCBI Taxonomy" id="3163343"/>
    <lineage>
        <taxon>Bacteria</taxon>
        <taxon>Pseudomonadati</taxon>
        <taxon>Bacteroidota</taxon>
        <taxon>Chitinophagia</taxon>
        <taxon>Chitinophagales</taxon>
        <taxon>Chitinophagaceae</taxon>
        <taxon>Chitinophaga</taxon>
    </lineage>
</organism>
<reference evidence="4 5" key="1">
    <citation type="submission" date="2024-06" db="EMBL/GenBank/DDBJ databases">
        <title>Chitinophaga defluvii sp. nov., isolated from municipal sewage.</title>
        <authorList>
            <person name="Zhang L."/>
        </authorList>
    </citation>
    <scope>NUCLEOTIDE SEQUENCE [LARGE SCALE GENOMIC DNA]</scope>
    <source>
        <strain evidence="4 5">H8</strain>
    </source>
</reference>
<sequence length="323" mass="35436">MILQQYIQDILFRQKTCCLPQVGTFTLRHIPARFDVADKTLTPPAEEVLFDEQWTDDGACLEWIALKEKLVTAVAQRKLDRYLTAFRAALQTGQPLDLPGIGQLRADMMGHITFKPAVLPTGQEVIFLQPVSRPGASHKVQQGTTEVVDQQVVEHLTPVSSDYSDPTEEGTSGFKWWWVAVPVAAAVIGFAIWFISSGNNKSVAAAQQEVSTPAAPPIDTMQQQSESVHTADSTVGTAAGNTTPSAATDSLDYLVVFAEYDNLEKAQKRYQQLKGWGHAVEMHSKGPELYKLAVPRRSIAADTAAVIDAVRTLYGGHHAYLEF</sequence>
<keyword evidence="2" id="KW-0472">Membrane</keyword>
<keyword evidence="5" id="KW-1185">Reference proteome</keyword>
<feature type="region of interest" description="Disordered" evidence="1">
    <location>
        <begin position="215"/>
        <end position="242"/>
    </location>
</feature>
<protein>
    <recommendedName>
        <fullName evidence="3">CCDC81-like prokaryotic HU domain-containing protein</fullName>
    </recommendedName>
</protein>
<dbReference type="Proteomes" id="UP001549749">
    <property type="component" value="Unassembled WGS sequence"/>
</dbReference>
<evidence type="ECO:0000313" key="4">
    <source>
        <dbReference type="EMBL" id="MET6998323.1"/>
    </source>
</evidence>
<dbReference type="RefSeq" id="WP_354660958.1">
    <property type="nucleotide sequence ID" value="NZ_JBEXAC010000001.1"/>
</dbReference>
<evidence type="ECO:0000313" key="5">
    <source>
        <dbReference type="Proteomes" id="UP001549749"/>
    </source>
</evidence>
<proteinExistence type="predicted"/>
<dbReference type="InterPro" id="IPR040495">
    <property type="entry name" value="HU-CCDC81_bac_1"/>
</dbReference>
<gene>
    <name evidence="4" type="ORF">ABR189_13130</name>
</gene>
<keyword evidence="2" id="KW-1133">Transmembrane helix</keyword>
<name>A0ABV2T5M5_9BACT</name>
<keyword evidence="2" id="KW-0812">Transmembrane</keyword>
<feature type="compositionally biased region" description="Polar residues" evidence="1">
    <location>
        <begin position="220"/>
        <end position="242"/>
    </location>
</feature>
<accession>A0ABV2T5M5</accession>
<feature type="transmembrane region" description="Helical" evidence="2">
    <location>
        <begin position="176"/>
        <end position="195"/>
    </location>
</feature>
<evidence type="ECO:0000256" key="1">
    <source>
        <dbReference type="SAM" id="MobiDB-lite"/>
    </source>
</evidence>